<accession>A0AAW2XNP6</accession>
<feature type="region of interest" description="Disordered" evidence="1">
    <location>
        <begin position="37"/>
        <end position="93"/>
    </location>
</feature>
<evidence type="ECO:0000256" key="1">
    <source>
        <dbReference type="SAM" id="MobiDB-lite"/>
    </source>
</evidence>
<reference evidence="2" key="1">
    <citation type="submission" date="2020-06" db="EMBL/GenBank/DDBJ databases">
        <authorList>
            <person name="Li T."/>
            <person name="Hu X."/>
            <person name="Zhang T."/>
            <person name="Song X."/>
            <person name="Zhang H."/>
            <person name="Dai N."/>
            <person name="Sheng W."/>
            <person name="Hou X."/>
            <person name="Wei L."/>
        </authorList>
    </citation>
    <scope>NUCLEOTIDE SEQUENCE</scope>
    <source>
        <strain evidence="2">KEN1</strain>
        <tissue evidence="2">Leaf</tissue>
    </source>
</reference>
<dbReference type="EMBL" id="JACGWN010000003">
    <property type="protein sequence ID" value="KAL0455772.1"/>
    <property type="molecule type" value="Genomic_DNA"/>
</dbReference>
<gene>
    <name evidence="2" type="ORF">Slati_0916400</name>
</gene>
<sequence length="93" mass="10291">MQTFEERNRATNSKRLPTGVRLLGEVRDSGAYQKYEMDKGKEVKNPSPGSPVKDMPRTSMMGKVEVNDPPRKGVIRMITGDPAGGDSQRARKA</sequence>
<comment type="caution">
    <text evidence="2">The sequence shown here is derived from an EMBL/GenBank/DDBJ whole genome shotgun (WGS) entry which is preliminary data.</text>
</comment>
<protein>
    <submittedName>
        <fullName evidence="2">Uncharacterized protein</fullName>
    </submittedName>
</protein>
<reference evidence="2" key="2">
    <citation type="journal article" date="2024" name="Plant">
        <title>Genomic evolution and insights into agronomic trait innovations of Sesamum species.</title>
        <authorList>
            <person name="Miao H."/>
            <person name="Wang L."/>
            <person name="Qu L."/>
            <person name="Liu H."/>
            <person name="Sun Y."/>
            <person name="Le M."/>
            <person name="Wang Q."/>
            <person name="Wei S."/>
            <person name="Zheng Y."/>
            <person name="Lin W."/>
            <person name="Duan Y."/>
            <person name="Cao H."/>
            <person name="Xiong S."/>
            <person name="Wang X."/>
            <person name="Wei L."/>
            <person name="Li C."/>
            <person name="Ma Q."/>
            <person name="Ju M."/>
            <person name="Zhao R."/>
            <person name="Li G."/>
            <person name="Mu C."/>
            <person name="Tian Q."/>
            <person name="Mei H."/>
            <person name="Zhang T."/>
            <person name="Gao T."/>
            <person name="Zhang H."/>
        </authorList>
    </citation>
    <scope>NUCLEOTIDE SEQUENCE</scope>
    <source>
        <strain evidence="2">KEN1</strain>
    </source>
</reference>
<dbReference type="AlphaFoldDB" id="A0AAW2XNP6"/>
<evidence type="ECO:0000313" key="2">
    <source>
        <dbReference type="EMBL" id="KAL0455772.1"/>
    </source>
</evidence>
<name>A0AAW2XNP6_9LAMI</name>
<proteinExistence type="predicted"/>
<organism evidence="2">
    <name type="scientific">Sesamum latifolium</name>
    <dbReference type="NCBI Taxonomy" id="2727402"/>
    <lineage>
        <taxon>Eukaryota</taxon>
        <taxon>Viridiplantae</taxon>
        <taxon>Streptophyta</taxon>
        <taxon>Embryophyta</taxon>
        <taxon>Tracheophyta</taxon>
        <taxon>Spermatophyta</taxon>
        <taxon>Magnoliopsida</taxon>
        <taxon>eudicotyledons</taxon>
        <taxon>Gunneridae</taxon>
        <taxon>Pentapetalae</taxon>
        <taxon>asterids</taxon>
        <taxon>lamiids</taxon>
        <taxon>Lamiales</taxon>
        <taxon>Pedaliaceae</taxon>
        <taxon>Sesamum</taxon>
    </lineage>
</organism>